<dbReference type="SMART" id="SM00382">
    <property type="entry name" value="AAA"/>
    <property type="match status" value="1"/>
</dbReference>
<dbReference type="Proteomes" id="UP000265955">
    <property type="component" value="Unassembled WGS sequence"/>
</dbReference>
<dbReference type="Gene3D" id="1.10.8.60">
    <property type="match status" value="1"/>
</dbReference>
<dbReference type="CDD" id="cd19498">
    <property type="entry name" value="RecA-like_HslU"/>
    <property type="match status" value="1"/>
</dbReference>
<keyword evidence="11" id="KW-0645">Protease</keyword>
<evidence type="ECO:0000313" key="11">
    <source>
        <dbReference type="EMBL" id="RJF97580.1"/>
    </source>
</evidence>
<comment type="function">
    <text evidence="7">ATPase subunit of a proteasome-like degradation complex; this subunit has chaperone activity. The binding of ATP and its subsequent hydrolysis by HslU are essential for unfolding of protein substrates subsequently hydrolyzed by HslV. HslU recognizes the N-terminal part of its protein substrates and unfolds these before they are guided to HslV for hydrolysis.</text>
</comment>
<feature type="binding site" evidence="7">
    <location>
        <position position="327"/>
    </location>
    <ligand>
        <name>ATP</name>
        <dbReference type="ChEBI" id="CHEBI:30616"/>
    </ligand>
</feature>
<dbReference type="FunFam" id="3.40.50.300:FF:000213">
    <property type="entry name" value="ATP-dependent protease ATPase subunit HslU"/>
    <property type="match status" value="1"/>
</dbReference>
<name>A0A3A3FQ39_9BURK</name>
<evidence type="ECO:0000259" key="9">
    <source>
        <dbReference type="SMART" id="SM00382"/>
    </source>
</evidence>
<keyword evidence="3 7" id="KW-0963">Cytoplasm</keyword>
<dbReference type="AlphaFoldDB" id="A0A3A3FQ39"/>
<evidence type="ECO:0000259" key="10">
    <source>
        <dbReference type="SMART" id="SM01086"/>
    </source>
</evidence>
<keyword evidence="11" id="KW-0378">Hydrolase</keyword>
<feature type="binding site" evidence="7">
    <location>
        <position position="17"/>
    </location>
    <ligand>
        <name>ATP</name>
        <dbReference type="ChEBI" id="CHEBI:30616"/>
    </ligand>
</feature>
<organism evidence="11 12">
    <name type="scientific">Noviherbaspirillum saxi</name>
    <dbReference type="NCBI Taxonomy" id="2320863"/>
    <lineage>
        <taxon>Bacteria</taxon>
        <taxon>Pseudomonadati</taxon>
        <taxon>Pseudomonadota</taxon>
        <taxon>Betaproteobacteria</taxon>
        <taxon>Burkholderiales</taxon>
        <taxon>Oxalobacteraceae</taxon>
        <taxon>Noviherbaspirillum</taxon>
    </lineage>
</organism>
<dbReference type="Gene3D" id="1.10.8.10">
    <property type="entry name" value="DNA helicase RuvA subunit, C-terminal domain"/>
    <property type="match status" value="1"/>
</dbReference>
<dbReference type="InterPro" id="IPR019489">
    <property type="entry name" value="Clp_ATPase_C"/>
</dbReference>
<dbReference type="InterPro" id="IPR027417">
    <property type="entry name" value="P-loop_NTPase"/>
</dbReference>
<dbReference type="GO" id="GO:0036402">
    <property type="term" value="F:proteasome-activating activity"/>
    <property type="evidence" value="ECO:0007669"/>
    <property type="project" value="UniProtKB-UniRule"/>
</dbReference>
<feature type="compositionally biased region" description="Polar residues" evidence="8">
    <location>
        <begin position="146"/>
        <end position="163"/>
    </location>
</feature>
<evidence type="ECO:0000256" key="1">
    <source>
        <dbReference type="ARBA" id="ARBA00004496"/>
    </source>
</evidence>
<evidence type="ECO:0000256" key="6">
    <source>
        <dbReference type="ARBA" id="ARBA00023186"/>
    </source>
</evidence>
<keyword evidence="5 7" id="KW-0067">ATP-binding</keyword>
<keyword evidence="4 7" id="KW-0547">Nucleotide-binding</keyword>
<dbReference type="Gene3D" id="3.40.50.300">
    <property type="entry name" value="P-loop containing nucleotide triphosphate hydrolases"/>
    <property type="match status" value="2"/>
</dbReference>
<dbReference type="InterPro" id="IPR004491">
    <property type="entry name" value="HslU"/>
</dbReference>
<dbReference type="NCBIfam" id="TIGR00390">
    <property type="entry name" value="hslU"/>
    <property type="match status" value="1"/>
</dbReference>
<dbReference type="SMART" id="SM01086">
    <property type="entry name" value="ClpB_D2-small"/>
    <property type="match status" value="1"/>
</dbReference>
<feature type="region of interest" description="Disordered" evidence="8">
    <location>
        <begin position="146"/>
        <end position="165"/>
    </location>
</feature>
<dbReference type="OrthoDB" id="9804062at2"/>
<dbReference type="GO" id="GO:0005524">
    <property type="term" value="F:ATP binding"/>
    <property type="evidence" value="ECO:0007669"/>
    <property type="project" value="UniProtKB-UniRule"/>
</dbReference>
<dbReference type="PANTHER" id="PTHR48102">
    <property type="entry name" value="ATP-DEPENDENT CLP PROTEASE ATP-BINDING SUBUNIT CLPX-LIKE, MITOCHONDRIAL-RELATED"/>
    <property type="match status" value="1"/>
</dbReference>
<dbReference type="InterPro" id="IPR003593">
    <property type="entry name" value="AAA+_ATPase"/>
</dbReference>
<dbReference type="NCBIfam" id="NF003544">
    <property type="entry name" value="PRK05201.1"/>
    <property type="match status" value="1"/>
</dbReference>
<dbReference type="Pfam" id="PF07724">
    <property type="entry name" value="AAA_2"/>
    <property type="match status" value="1"/>
</dbReference>
<sequence>MNMTPQEIVSELDKHVVGQSRAKRAVAIALRNRWRRQQVADPLRHEITPKNILMIGPTGVGKTEIARRLAKLADAPFIKIEATKFTEVGYVGRDVDTIIRDLIDIGIKQTRESEMRKVRARAEDAAEDRVLDILLPPARDFGFSATPSAVESDAGSSSNTTRQTFRKRLREGALDDREVEIDISEAAPHMEIMAPPGMEEMTEQIKSMFSGLGSGRKKKRKMKIKEAIKILIDEEAAKLVNEDELKQKAIANVEQNGIVFLDEIDKIASRSEVGGADVSRAGVQRDLLPLVEGTTVNTKYGMIKTDHILFIASGAFHLAKPSDLIPELQGRFPIRVELESLAIADFERILTSTDACLTRQYEALLQTEGVTIEFTDDGIQRLAEIAFSVNEKTENIGARRLYTVMEKLLEEMSFTASESSGKTVAIDGAYVDDKLGALAIDEDLSRYVL</sequence>
<dbReference type="FunFam" id="3.40.50.300:FF:000220">
    <property type="entry name" value="ATP-dependent protease ATPase subunit HslU"/>
    <property type="match status" value="1"/>
</dbReference>
<feature type="binding site" evidence="7">
    <location>
        <begin position="59"/>
        <end position="64"/>
    </location>
    <ligand>
        <name>ATP</name>
        <dbReference type="ChEBI" id="CHEBI:30616"/>
    </ligand>
</feature>
<evidence type="ECO:0000256" key="7">
    <source>
        <dbReference type="HAMAP-Rule" id="MF_00249"/>
    </source>
</evidence>
<feature type="domain" description="Clp ATPase C-terminal" evidence="10">
    <location>
        <begin position="341"/>
        <end position="440"/>
    </location>
</feature>
<feature type="binding site" evidence="7">
    <location>
        <position position="262"/>
    </location>
    <ligand>
        <name>ATP</name>
        <dbReference type="ChEBI" id="CHEBI:30616"/>
    </ligand>
</feature>
<dbReference type="SUPFAM" id="SSF52540">
    <property type="entry name" value="P-loop containing nucleoside triphosphate hydrolases"/>
    <property type="match status" value="1"/>
</dbReference>
<dbReference type="GO" id="GO:0043335">
    <property type="term" value="P:protein unfolding"/>
    <property type="evidence" value="ECO:0007669"/>
    <property type="project" value="UniProtKB-UniRule"/>
</dbReference>
<comment type="caution">
    <text evidence="11">The sequence shown here is derived from an EMBL/GenBank/DDBJ whole genome shotgun (WGS) entry which is preliminary data.</text>
</comment>
<comment type="similarity">
    <text evidence="2 7">Belongs to the ClpX chaperone family. HslU subfamily.</text>
</comment>
<gene>
    <name evidence="7 11" type="primary">hslU</name>
    <name evidence="11" type="ORF">D3871_02835</name>
</gene>
<dbReference type="EMBL" id="QYUO01000001">
    <property type="protein sequence ID" value="RJF97580.1"/>
    <property type="molecule type" value="Genomic_DNA"/>
</dbReference>
<evidence type="ECO:0000256" key="3">
    <source>
        <dbReference type="ARBA" id="ARBA00022490"/>
    </source>
</evidence>
<keyword evidence="12" id="KW-1185">Reference proteome</keyword>
<evidence type="ECO:0000256" key="2">
    <source>
        <dbReference type="ARBA" id="ARBA00009771"/>
    </source>
</evidence>
<evidence type="ECO:0000313" key="12">
    <source>
        <dbReference type="Proteomes" id="UP000265955"/>
    </source>
</evidence>
<comment type="subcellular location">
    <subcellularLocation>
        <location evidence="1 7">Cytoplasm</location>
    </subcellularLocation>
</comment>
<protein>
    <recommendedName>
        <fullName evidence="7">ATP-dependent protease ATPase subunit HslU</fullName>
    </recommendedName>
    <alternativeName>
        <fullName evidence="7">Unfoldase HslU</fullName>
    </alternativeName>
</protein>
<feature type="domain" description="AAA+ ATPase" evidence="9">
    <location>
        <begin position="48"/>
        <end position="338"/>
    </location>
</feature>
<comment type="subunit">
    <text evidence="7">A double ring-shaped homohexamer of HslV is capped on each side by a ring-shaped HslU homohexamer. The assembly of the HslU/HslV complex is dependent on binding of ATP.</text>
</comment>
<dbReference type="GO" id="GO:0008233">
    <property type="term" value="F:peptidase activity"/>
    <property type="evidence" value="ECO:0007669"/>
    <property type="project" value="UniProtKB-KW"/>
</dbReference>
<evidence type="ECO:0000256" key="5">
    <source>
        <dbReference type="ARBA" id="ARBA00022840"/>
    </source>
</evidence>
<evidence type="ECO:0000256" key="4">
    <source>
        <dbReference type="ARBA" id="ARBA00022741"/>
    </source>
</evidence>
<keyword evidence="6 7" id="KW-0143">Chaperone</keyword>
<proteinExistence type="inferred from homology"/>
<reference evidence="12" key="1">
    <citation type="submission" date="2018-09" db="EMBL/GenBank/DDBJ databases">
        <authorList>
            <person name="Zhu H."/>
        </authorList>
    </citation>
    <scope>NUCLEOTIDE SEQUENCE [LARGE SCALE GENOMIC DNA]</scope>
    <source>
        <strain evidence="12">K1R23-30</strain>
    </source>
</reference>
<dbReference type="GO" id="GO:0009376">
    <property type="term" value="C:HslUV protease complex"/>
    <property type="evidence" value="ECO:0007669"/>
    <property type="project" value="UniProtKB-UniRule"/>
</dbReference>
<dbReference type="GO" id="GO:0016887">
    <property type="term" value="F:ATP hydrolysis activity"/>
    <property type="evidence" value="ECO:0007669"/>
    <property type="project" value="InterPro"/>
</dbReference>
<dbReference type="Pfam" id="PF00004">
    <property type="entry name" value="AAA"/>
    <property type="match status" value="1"/>
</dbReference>
<dbReference type="InterPro" id="IPR050052">
    <property type="entry name" value="ATP-dep_Clp_protease_ClpX"/>
</dbReference>
<dbReference type="HAMAP" id="MF_00249">
    <property type="entry name" value="HslU"/>
    <property type="match status" value="1"/>
</dbReference>
<dbReference type="RefSeq" id="WP_119767528.1">
    <property type="nucleotide sequence ID" value="NZ_QYUO01000001.1"/>
</dbReference>
<accession>A0A3A3FQ39</accession>
<dbReference type="PANTHER" id="PTHR48102:SF3">
    <property type="entry name" value="ATP-DEPENDENT PROTEASE ATPASE SUBUNIT HSLU"/>
    <property type="match status" value="1"/>
</dbReference>
<evidence type="ECO:0000256" key="8">
    <source>
        <dbReference type="SAM" id="MobiDB-lite"/>
    </source>
</evidence>
<dbReference type="InterPro" id="IPR003959">
    <property type="entry name" value="ATPase_AAA_core"/>
</dbReference>
<feature type="binding site" evidence="7">
    <location>
        <position position="399"/>
    </location>
    <ligand>
        <name>ATP</name>
        <dbReference type="ChEBI" id="CHEBI:30616"/>
    </ligand>
</feature>